<comment type="caution">
    <text evidence="2">The sequence shown here is derived from an EMBL/GenBank/DDBJ whole genome shotgun (WGS) entry which is preliminary data.</text>
</comment>
<dbReference type="AlphaFoldDB" id="A0AAD8PGK7"/>
<dbReference type="Gene3D" id="6.10.250.1280">
    <property type="match status" value="1"/>
</dbReference>
<reference evidence="2" key="1">
    <citation type="submission" date="2023-08" db="EMBL/GenBank/DDBJ databases">
        <title>Draft sequence of the Babesia gibsoni genome.</title>
        <authorList>
            <person name="Yamagishi J.Y."/>
            <person name="Xuan X.X."/>
        </authorList>
    </citation>
    <scope>NUCLEOTIDE SEQUENCE</scope>
    <source>
        <strain evidence="2">Azabu</strain>
    </source>
</reference>
<proteinExistence type="inferred from homology"/>
<evidence type="ECO:0000313" key="3">
    <source>
        <dbReference type="Proteomes" id="UP001230268"/>
    </source>
</evidence>
<organism evidence="2 3">
    <name type="scientific">Babesia gibsoni</name>
    <dbReference type="NCBI Taxonomy" id="33632"/>
    <lineage>
        <taxon>Eukaryota</taxon>
        <taxon>Sar</taxon>
        <taxon>Alveolata</taxon>
        <taxon>Apicomplexa</taxon>
        <taxon>Aconoidasida</taxon>
        <taxon>Piroplasmida</taxon>
        <taxon>Babesiidae</taxon>
        <taxon>Babesia</taxon>
    </lineage>
</organism>
<accession>A0AAD8PGK7</accession>
<dbReference type="InterPro" id="IPR039796">
    <property type="entry name" value="MIP18"/>
</dbReference>
<comment type="similarity">
    <text evidence="1">Belongs to the MIP18 family.</text>
</comment>
<dbReference type="Proteomes" id="UP001230268">
    <property type="component" value="Unassembled WGS sequence"/>
</dbReference>
<evidence type="ECO:0008006" key="4">
    <source>
        <dbReference type="Google" id="ProtNLM"/>
    </source>
</evidence>
<dbReference type="GO" id="GO:0051604">
    <property type="term" value="P:protein maturation"/>
    <property type="evidence" value="ECO:0007669"/>
    <property type="project" value="InterPro"/>
</dbReference>
<evidence type="ECO:0000256" key="1">
    <source>
        <dbReference type="ARBA" id="ARBA00010381"/>
    </source>
</evidence>
<protein>
    <recommendedName>
        <fullName evidence="4">MIP18 family-like domain-containing protein</fullName>
    </recommendedName>
</protein>
<dbReference type="SUPFAM" id="SSF117916">
    <property type="entry name" value="Fe-S cluster assembly (FSCA) domain-like"/>
    <property type="match status" value="1"/>
</dbReference>
<dbReference type="PANTHER" id="PTHR12377">
    <property type="entry name" value="CYTOSOLIC IRON-SULFUR ASSEMBLY COMPONENT 2B-RELATED"/>
    <property type="match status" value="1"/>
</dbReference>
<name>A0AAD8PGK7_BABGI</name>
<dbReference type="EMBL" id="JAVEPI010000001">
    <property type="protein sequence ID" value="KAK1445103.1"/>
    <property type="molecule type" value="Genomic_DNA"/>
</dbReference>
<evidence type="ECO:0000313" key="2">
    <source>
        <dbReference type="EMBL" id="KAK1445103.1"/>
    </source>
</evidence>
<sequence length="187" mass="21221">MDNANPVLYKPNRLSTAQSDRRLLDDKRGGDLFLINSIAGGNVMDEEDDRDEASRSLFQPTTSFQPFDASEIFDIIRNIKDPEYSYTLEALKIVEEENIHIDNENSIVTVYFTPTVPHCSQLYQSLPPYFKIDVQIAEGTHNSEHVINKQLLDKERVAAALENPVLVEMINDGIYYNEGLGNRLVSI</sequence>
<dbReference type="PANTHER" id="PTHR12377:SF0">
    <property type="entry name" value="CYTOSOLIC IRON-SULFUR ASSEMBLY COMPONENT 2B"/>
    <property type="match status" value="1"/>
</dbReference>
<keyword evidence="3" id="KW-1185">Reference proteome</keyword>
<dbReference type="Gene3D" id="3.30.300.130">
    <property type="entry name" value="Fe-S cluster assembly (FSCA)"/>
    <property type="match status" value="1"/>
</dbReference>
<dbReference type="InterPro" id="IPR034904">
    <property type="entry name" value="FSCA_dom_sf"/>
</dbReference>
<gene>
    <name evidence="2" type="ORF">BgAZ_110090</name>
</gene>